<dbReference type="InterPro" id="IPR019056">
    <property type="entry name" value="Phage_TAC_6"/>
</dbReference>
<dbReference type="AlphaFoldDB" id="A0A1I4BE65"/>
<dbReference type="OrthoDB" id="7582980at2"/>
<dbReference type="Proteomes" id="UP000198851">
    <property type="component" value="Unassembled WGS sequence"/>
</dbReference>
<dbReference type="STRING" id="1280847.SAMN04488036_101961"/>
<evidence type="ECO:0000313" key="1">
    <source>
        <dbReference type="EMBL" id="SFK66590.1"/>
    </source>
</evidence>
<keyword evidence="2" id="KW-1185">Reference proteome</keyword>
<dbReference type="RefSeq" id="WP_093320877.1">
    <property type="nucleotide sequence ID" value="NZ_FOSZ01000001.1"/>
</dbReference>
<reference evidence="2" key="1">
    <citation type="submission" date="2016-10" db="EMBL/GenBank/DDBJ databases">
        <authorList>
            <person name="Varghese N."/>
            <person name="Submissions S."/>
        </authorList>
    </citation>
    <scope>NUCLEOTIDE SEQUENCE [LARGE SCALE GENOMIC DNA]</scope>
    <source>
        <strain evidence="2">DSM 28453</strain>
    </source>
</reference>
<dbReference type="EMBL" id="FOSZ01000001">
    <property type="protein sequence ID" value="SFK66590.1"/>
    <property type="molecule type" value="Genomic_DNA"/>
</dbReference>
<evidence type="ECO:0008006" key="3">
    <source>
        <dbReference type="Google" id="ProtNLM"/>
    </source>
</evidence>
<dbReference type="Pfam" id="PF09550">
    <property type="entry name" value="Phage_TAC_6"/>
    <property type="match status" value="1"/>
</dbReference>
<evidence type="ECO:0000313" key="2">
    <source>
        <dbReference type="Proteomes" id="UP000198851"/>
    </source>
</evidence>
<protein>
    <recommendedName>
        <fullName evidence="3">Phage tail assembly chaperone protein, TAC</fullName>
    </recommendedName>
</protein>
<proteinExistence type="predicted"/>
<organism evidence="1 2">
    <name type="scientific">Shimia haliotis</name>
    <dbReference type="NCBI Taxonomy" id="1280847"/>
    <lineage>
        <taxon>Bacteria</taxon>
        <taxon>Pseudomonadati</taxon>
        <taxon>Pseudomonadota</taxon>
        <taxon>Alphaproteobacteria</taxon>
        <taxon>Rhodobacterales</taxon>
        <taxon>Roseobacteraceae</taxon>
    </lineage>
</organism>
<gene>
    <name evidence="1" type="ORF">SAMN04488036_101961</name>
</gene>
<name>A0A1I4BE65_9RHOB</name>
<accession>A0A1I4BE65</accession>
<sequence length="68" mass="7149">MSRFDWAALLRCGVRQCGLRPAEFWVLTPVEFGVLIGADEAGPSMTRDGFAALMAAYPDAGTKGAGDG</sequence>